<accession>A0ABZ3IG59</accession>
<evidence type="ECO:0008006" key="4">
    <source>
        <dbReference type="Google" id="ProtNLM"/>
    </source>
</evidence>
<protein>
    <recommendedName>
        <fullName evidence="4">SHOCT domain-containing protein</fullName>
    </recommendedName>
</protein>
<dbReference type="EMBL" id="CP155573">
    <property type="protein sequence ID" value="XFO64667.1"/>
    <property type="molecule type" value="Genomic_DNA"/>
</dbReference>
<organism evidence="2 3">
    <name type="scientific">Sporomusa silvacetica DSM 10669</name>
    <dbReference type="NCBI Taxonomy" id="1123289"/>
    <lineage>
        <taxon>Bacteria</taxon>
        <taxon>Bacillati</taxon>
        <taxon>Bacillota</taxon>
        <taxon>Negativicutes</taxon>
        <taxon>Selenomonadales</taxon>
        <taxon>Sporomusaceae</taxon>
        <taxon>Sporomusa</taxon>
    </lineage>
</organism>
<sequence>MRIQNNDWLSSTQYGTQSVSSVTSQTAATDVTTLATNVDEDTAKISQAATGTSSSLQAQQTEVSAQPSISPAYSVEISQEGALLNSLNSSTASSNSDTAIATASLGDAAKTSSTAAPSGDASSATTSSVPASSDSSDDDSTASDNLSQYSTSQLKEMLSNGEITQSEYSAEITKREQEKAQEKQETETANSTSTAIDTAK</sequence>
<name>A0ABZ3IG59_9FIRM</name>
<proteinExistence type="predicted"/>
<feature type="region of interest" description="Disordered" evidence="1">
    <location>
        <begin position="47"/>
        <end position="71"/>
    </location>
</feature>
<keyword evidence="3" id="KW-1185">Reference proteome</keyword>
<gene>
    <name evidence="2" type="ORF">SPSIL_007700</name>
</gene>
<evidence type="ECO:0000313" key="3">
    <source>
        <dbReference type="Proteomes" id="UP000216752"/>
    </source>
</evidence>
<dbReference type="RefSeq" id="WP_094606100.1">
    <property type="nucleotide sequence ID" value="NZ_CP155573.1"/>
</dbReference>
<feature type="compositionally biased region" description="Basic and acidic residues" evidence="1">
    <location>
        <begin position="172"/>
        <end position="186"/>
    </location>
</feature>
<feature type="compositionally biased region" description="Low complexity" evidence="1">
    <location>
        <begin position="120"/>
        <end position="134"/>
    </location>
</feature>
<reference evidence="2" key="1">
    <citation type="submission" date="2024-05" db="EMBL/GenBank/DDBJ databases">
        <title>Isolation and characterization of Sporomusa carbonis sp. nov., a carboxydotrophic hydrogenogen in the genus of Sporomusa isolated from a charcoal burning pile.</title>
        <authorList>
            <person name="Boeer T."/>
            <person name="Rosenbaum F."/>
            <person name="Eysell L."/>
            <person name="Mueller V."/>
            <person name="Daniel R."/>
            <person name="Poehlein A."/>
        </authorList>
    </citation>
    <scope>NUCLEOTIDE SEQUENCE [LARGE SCALE GENOMIC DNA]</scope>
    <source>
        <strain evidence="2">DSM 10669</strain>
    </source>
</reference>
<feature type="region of interest" description="Disordered" evidence="1">
    <location>
        <begin position="1"/>
        <end position="27"/>
    </location>
</feature>
<dbReference type="Proteomes" id="UP000216752">
    <property type="component" value="Chromosome"/>
</dbReference>
<feature type="compositionally biased region" description="Low complexity" evidence="1">
    <location>
        <begin position="10"/>
        <end position="27"/>
    </location>
</feature>
<feature type="compositionally biased region" description="Polar residues" evidence="1">
    <location>
        <begin position="190"/>
        <end position="200"/>
    </location>
</feature>
<evidence type="ECO:0000313" key="2">
    <source>
        <dbReference type="EMBL" id="XFO64667.1"/>
    </source>
</evidence>
<evidence type="ECO:0000256" key="1">
    <source>
        <dbReference type="SAM" id="MobiDB-lite"/>
    </source>
</evidence>
<feature type="region of interest" description="Disordered" evidence="1">
    <location>
        <begin position="106"/>
        <end position="200"/>
    </location>
</feature>
<feature type="compositionally biased region" description="Polar residues" evidence="1">
    <location>
        <begin position="145"/>
        <end position="154"/>
    </location>
</feature>